<keyword evidence="6" id="KW-0630">Potassium</keyword>
<feature type="transmembrane region" description="Helical" evidence="10">
    <location>
        <begin position="14"/>
        <end position="36"/>
    </location>
</feature>
<name>A0A2T6BCD1_9BACL</name>
<evidence type="ECO:0000256" key="1">
    <source>
        <dbReference type="ARBA" id="ARBA00004651"/>
    </source>
</evidence>
<keyword evidence="3" id="KW-1003">Cell membrane</keyword>
<evidence type="ECO:0000256" key="10">
    <source>
        <dbReference type="SAM" id="Phobius"/>
    </source>
</evidence>
<keyword evidence="2" id="KW-0813">Transport</keyword>
<evidence type="ECO:0000313" key="11">
    <source>
        <dbReference type="EMBL" id="PTX53713.1"/>
    </source>
</evidence>
<dbReference type="InterPro" id="IPR003445">
    <property type="entry name" value="Cat_transpt"/>
</dbReference>
<keyword evidence="4" id="KW-0633">Potassium transport</keyword>
<keyword evidence="12" id="KW-1185">Reference proteome</keyword>
<dbReference type="EMBL" id="QBKR01000027">
    <property type="protein sequence ID" value="PTX53713.1"/>
    <property type="molecule type" value="Genomic_DNA"/>
</dbReference>
<gene>
    <name evidence="11" type="ORF">C8P63_12733</name>
</gene>
<feature type="transmembrane region" description="Helical" evidence="10">
    <location>
        <begin position="126"/>
        <end position="146"/>
    </location>
</feature>
<dbReference type="PANTHER" id="PTHR32024:SF1">
    <property type="entry name" value="KTR SYSTEM POTASSIUM UPTAKE PROTEIN B"/>
    <property type="match status" value="1"/>
</dbReference>
<feature type="transmembrane region" description="Helical" evidence="10">
    <location>
        <begin position="195"/>
        <end position="220"/>
    </location>
</feature>
<proteinExistence type="predicted"/>
<comment type="caution">
    <text evidence="11">The sequence shown here is derived from an EMBL/GenBank/DDBJ whole genome shotgun (WGS) entry which is preliminary data.</text>
</comment>
<dbReference type="InterPro" id="IPR004772">
    <property type="entry name" value="TrkH"/>
</dbReference>
<sequence length="448" mass="48464">MQPKKQLRLTPPRILVLGFALTILIGAVLLSLPIVVEGKEPIPFLDALFTATSAVCVTGLVVHDTANTFSTFGEVVIMLLIQVGGLGFMGFATLFALLLGKRVGVKERLILREAYHQDRVGGVVQLVKYIVVIFGVFEGLGALILATRFIPLFGWKKGIYFSVFHSISAFNNAGFDLNGAFGDYSSLTPFVNDPVISLTIPALFIIGGLGFVVIVELFQYRWTRRISLHTKLVLLTTGILVAAGSFGILLIEWGNPRTLGGLSFRDTVVAAFFQGVTPRTAGFNTLDLAGMYPATQFLIILLMFVGASPGSTGGGIKTTTFITMLLAVWSMIRGQDDVVSFRRTIPHHQVYRALTVTVLSMTLVIIVTMLLTITESSDVFHVFFESVSAFGTVGLSLGVTPDLSPPGRILVLITMFIGRLGPMTVAYAVAKGMIKPPIRHPEEKPLIG</sequence>
<feature type="transmembrane region" description="Helical" evidence="10">
    <location>
        <begin position="232"/>
        <end position="251"/>
    </location>
</feature>
<evidence type="ECO:0000256" key="7">
    <source>
        <dbReference type="ARBA" id="ARBA00022989"/>
    </source>
</evidence>
<organism evidence="11 12">
    <name type="scientific">Melghirimyces profundicolus</name>
    <dbReference type="NCBI Taxonomy" id="1242148"/>
    <lineage>
        <taxon>Bacteria</taxon>
        <taxon>Bacillati</taxon>
        <taxon>Bacillota</taxon>
        <taxon>Bacilli</taxon>
        <taxon>Bacillales</taxon>
        <taxon>Thermoactinomycetaceae</taxon>
        <taxon>Melghirimyces</taxon>
    </lineage>
</organism>
<evidence type="ECO:0000256" key="5">
    <source>
        <dbReference type="ARBA" id="ARBA00022692"/>
    </source>
</evidence>
<evidence type="ECO:0000256" key="6">
    <source>
        <dbReference type="ARBA" id="ARBA00022958"/>
    </source>
</evidence>
<evidence type="ECO:0000256" key="4">
    <source>
        <dbReference type="ARBA" id="ARBA00022538"/>
    </source>
</evidence>
<feature type="transmembrane region" description="Helical" evidence="10">
    <location>
        <begin position="75"/>
        <end position="99"/>
    </location>
</feature>
<dbReference type="Proteomes" id="UP000244240">
    <property type="component" value="Unassembled WGS sequence"/>
</dbReference>
<evidence type="ECO:0000256" key="8">
    <source>
        <dbReference type="ARBA" id="ARBA00023065"/>
    </source>
</evidence>
<keyword evidence="8" id="KW-0406">Ion transport</keyword>
<feature type="transmembrane region" description="Helical" evidence="10">
    <location>
        <begin position="42"/>
        <end position="63"/>
    </location>
</feature>
<feature type="transmembrane region" description="Helical" evidence="10">
    <location>
        <begin position="352"/>
        <end position="372"/>
    </location>
</feature>
<feature type="transmembrane region" description="Helical" evidence="10">
    <location>
        <begin position="409"/>
        <end position="430"/>
    </location>
</feature>
<accession>A0A2T6BCD1</accession>
<evidence type="ECO:0000313" key="12">
    <source>
        <dbReference type="Proteomes" id="UP000244240"/>
    </source>
</evidence>
<dbReference type="GO" id="GO:0015379">
    <property type="term" value="F:potassium:chloride symporter activity"/>
    <property type="evidence" value="ECO:0007669"/>
    <property type="project" value="InterPro"/>
</dbReference>
<dbReference type="PANTHER" id="PTHR32024">
    <property type="entry name" value="TRK SYSTEM POTASSIUM UPTAKE PROTEIN TRKG-RELATED"/>
    <property type="match status" value="1"/>
</dbReference>
<evidence type="ECO:0000256" key="2">
    <source>
        <dbReference type="ARBA" id="ARBA00022448"/>
    </source>
</evidence>
<feature type="transmembrane region" description="Helical" evidence="10">
    <location>
        <begin position="289"/>
        <end position="307"/>
    </location>
</feature>
<keyword evidence="9 10" id="KW-0472">Membrane</keyword>
<dbReference type="GO" id="GO:0005886">
    <property type="term" value="C:plasma membrane"/>
    <property type="evidence" value="ECO:0007669"/>
    <property type="project" value="UniProtKB-SubCell"/>
</dbReference>
<keyword evidence="5 10" id="KW-0812">Transmembrane</keyword>
<dbReference type="Pfam" id="PF02386">
    <property type="entry name" value="TrkH"/>
    <property type="match status" value="1"/>
</dbReference>
<dbReference type="NCBIfam" id="TIGR00933">
    <property type="entry name" value="2a38"/>
    <property type="match status" value="1"/>
</dbReference>
<keyword evidence="7 10" id="KW-1133">Transmembrane helix</keyword>
<comment type="subcellular location">
    <subcellularLocation>
        <location evidence="1">Cell membrane</location>
        <topology evidence="1">Multi-pass membrane protein</topology>
    </subcellularLocation>
</comment>
<dbReference type="RefSeq" id="WP_108025719.1">
    <property type="nucleotide sequence ID" value="NZ_QBKR01000027.1"/>
</dbReference>
<reference evidence="11 12" key="1">
    <citation type="submission" date="2018-04" db="EMBL/GenBank/DDBJ databases">
        <title>Genomic Encyclopedia of Archaeal and Bacterial Type Strains, Phase II (KMG-II): from individual species to whole genera.</title>
        <authorList>
            <person name="Goeker M."/>
        </authorList>
    </citation>
    <scope>NUCLEOTIDE SEQUENCE [LARGE SCALE GENOMIC DNA]</scope>
    <source>
        <strain evidence="11 12">DSM 45787</strain>
    </source>
</reference>
<protein>
    <submittedName>
        <fullName evidence="11">Trk system potassium uptake protein TrkH</fullName>
    </submittedName>
</protein>
<evidence type="ECO:0000256" key="3">
    <source>
        <dbReference type="ARBA" id="ARBA00022475"/>
    </source>
</evidence>
<evidence type="ECO:0000256" key="9">
    <source>
        <dbReference type="ARBA" id="ARBA00023136"/>
    </source>
</evidence>
<feature type="transmembrane region" description="Helical" evidence="10">
    <location>
        <begin position="158"/>
        <end position="175"/>
    </location>
</feature>
<dbReference type="AlphaFoldDB" id="A0A2T6BCD1"/>
<dbReference type="OrthoDB" id="9810952at2"/>